<comment type="PTM">
    <text evidence="8">Binds 2 heme c groups covalently per subunit.</text>
</comment>
<dbReference type="RefSeq" id="WP_126764707.1">
    <property type="nucleotide sequence ID" value="NZ_PIPJ01000001.1"/>
</dbReference>
<evidence type="ECO:0000256" key="8">
    <source>
        <dbReference type="PIRSR" id="PIRSR000005-1"/>
    </source>
</evidence>
<feature type="chain" id="PRO_5019356306" evidence="10">
    <location>
        <begin position="21"/>
        <end position="213"/>
    </location>
</feature>
<keyword evidence="5" id="KW-0574">Periplasm</keyword>
<protein>
    <submittedName>
        <fullName evidence="12">Cytochrome c4</fullName>
    </submittedName>
</protein>
<dbReference type="Gene3D" id="1.10.760.10">
    <property type="entry name" value="Cytochrome c-like domain"/>
    <property type="match status" value="2"/>
</dbReference>
<dbReference type="SUPFAM" id="SSF46626">
    <property type="entry name" value="Cytochrome c"/>
    <property type="match status" value="2"/>
</dbReference>
<feature type="binding site" description="covalent" evidence="8">
    <location>
        <position position="146"/>
    </location>
    <ligand>
        <name>heme c</name>
        <dbReference type="ChEBI" id="CHEBI:61717"/>
        <label>2</label>
    </ligand>
</feature>
<dbReference type="PIRSF" id="PIRSF000005">
    <property type="entry name" value="Cytochrome_c4"/>
    <property type="match status" value="1"/>
</dbReference>
<dbReference type="AlphaFoldDB" id="A0A432W1T5"/>
<feature type="binding site" description="axial binding residue" evidence="9">
    <location>
        <position position="90"/>
    </location>
    <ligand>
        <name>heme c</name>
        <dbReference type="ChEBI" id="CHEBI:61717"/>
        <label>1</label>
    </ligand>
    <ligandPart>
        <name>Fe</name>
        <dbReference type="ChEBI" id="CHEBI:18248"/>
    </ligandPart>
</feature>
<feature type="domain" description="Cytochrome c" evidence="11">
    <location>
        <begin position="122"/>
        <end position="213"/>
    </location>
</feature>
<evidence type="ECO:0000256" key="3">
    <source>
        <dbReference type="ARBA" id="ARBA00022617"/>
    </source>
</evidence>
<dbReference type="InterPro" id="IPR050597">
    <property type="entry name" value="Cytochrome_c_Oxidase_Subunit"/>
</dbReference>
<keyword evidence="13" id="KW-1185">Reference proteome</keyword>
<feature type="signal peptide" evidence="10">
    <location>
        <begin position="1"/>
        <end position="20"/>
    </location>
</feature>
<dbReference type="GO" id="GO:0042597">
    <property type="term" value="C:periplasmic space"/>
    <property type="evidence" value="ECO:0007669"/>
    <property type="project" value="UniProtKB-SubCell"/>
</dbReference>
<dbReference type="InterPro" id="IPR036909">
    <property type="entry name" value="Cyt_c-like_dom_sf"/>
</dbReference>
<dbReference type="PANTHER" id="PTHR33751">
    <property type="entry name" value="CBB3-TYPE CYTOCHROME C OXIDASE SUBUNIT FIXP"/>
    <property type="match status" value="1"/>
</dbReference>
<organism evidence="12 13">
    <name type="scientific">Aliidiomarina iranensis</name>
    <dbReference type="NCBI Taxonomy" id="1434071"/>
    <lineage>
        <taxon>Bacteria</taxon>
        <taxon>Pseudomonadati</taxon>
        <taxon>Pseudomonadota</taxon>
        <taxon>Gammaproteobacteria</taxon>
        <taxon>Alteromonadales</taxon>
        <taxon>Idiomarinaceae</taxon>
        <taxon>Aliidiomarina</taxon>
    </lineage>
</organism>
<evidence type="ECO:0000313" key="13">
    <source>
        <dbReference type="Proteomes" id="UP000288395"/>
    </source>
</evidence>
<sequence length="213" mass="22642">MKKLAILCGLMLFASGAAMASDSEGLKGDAEAGQEKSVTCAACHGQSGNSPTGDFPNIAGQGYKYLVKQLMDYREGVESNGERGRNNALMAGQVVNLSDQDMHDLAAFYSSQEHAIGSVDEDIVAEAQRLFMGGDTDRGITACAACHGPSGAGMGLAAFPMLSGQHAQYTQAQLEMFRSGDRANDPNGMMRDIATRLTDRDIEILSKYINGLY</sequence>
<feature type="binding site" description="covalent" evidence="8">
    <location>
        <position position="40"/>
    </location>
    <ligand>
        <name>heme c</name>
        <dbReference type="ChEBI" id="CHEBI:61717"/>
        <label>1</label>
    </ligand>
</feature>
<dbReference type="InterPro" id="IPR009056">
    <property type="entry name" value="Cyt_c-like_dom"/>
</dbReference>
<evidence type="ECO:0000256" key="9">
    <source>
        <dbReference type="PIRSR" id="PIRSR000005-2"/>
    </source>
</evidence>
<dbReference type="PANTHER" id="PTHR33751:SF9">
    <property type="entry name" value="CYTOCHROME C4"/>
    <property type="match status" value="1"/>
</dbReference>
<keyword evidence="3 8" id="KW-0349">Heme</keyword>
<proteinExistence type="predicted"/>
<evidence type="ECO:0000256" key="10">
    <source>
        <dbReference type="SAM" id="SignalP"/>
    </source>
</evidence>
<feature type="binding site" description="covalent" evidence="8">
    <location>
        <position position="43"/>
    </location>
    <ligand>
        <name>heme c</name>
        <dbReference type="ChEBI" id="CHEBI:61717"/>
        <label>1</label>
    </ligand>
</feature>
<dbReference type="InterPro" id="IPR024167">
    <property type="entry name" value="Cytochrome_c4-like"/>
</dbReference>
<evidence type="ECO:0000256" key="1">
    <source>
        <dbReference type="ARBA" id="ARBA00004418"/>
    </source>
</evidence>
<name>A0A432W1T5_9GAMM</name>
<keyword evidence="4 9" id="KW-0479">Metal-binding</keyword>
<feature type="domain" description="Cytochrome c" evidence="11">
    <location>
        <begin position="28"/>
        <end position="113"/>
    </location>
</feature>
<dbReference type="Pfam" id="PF00034">
    <property type="entry name" value="Cytochrom_C"/>
    <property type="match status" value="2"/>
</dbReference>
<dbReference type="GO" id="GO:0009055">
    <property type="term" value="F:electron transfer activity"/>
    <property type="evidence" value="ECO:0007669"/>
    <property type="project" value="InterPro"/>
</dbReference>
<evidence type="ECO:0000256" key="2">
    <source>
        <dbReference type="ARBA" id="ARBA00022448"/>
    </source>
</evidence>
<keyword evidence="10" id="KW-0732">Signal</keyword>
<reference evidence="13" key="1">
    <citation type="journal article" date="2018" name="Front. Microbiol.">
        <title>Genome-Based Analysis Reveals the Taxonomy and Diversity of the Family Idiomarinaceae.</title>
        <authorList>
            <person name="Liu Y."/>
            <person name="Lai Q."/>
            <person name="Shao Z."/>
        </authorList>
    </citation>
    <scope>NUCLEOTIDE SEQUENCE [LARGE SCALE GENOMIC DNA]</scope>
    <source>
        <strain evidence="13">GBPy7</strain>
    </source>
</reference>
<dbReference type="EMBL" id="PIPJ01000001">
    <property type="protein sequence ID" value="RUO23167.1"/>
    <property type="molecule type" value="Genomic_DNA"/>
</dbReference>
<accession>A0A432W1T5</accession>
<feature type="binding site" description="covalent" evidence="8">
    <location>
        <position position="143"/>
    </location>
    <ligand>
        <name>heme c</name>
        <dbReference type="ChEBI" id="CHEBI:61717"/>
        <label>2</label>
    </ligand>
</feature>
<dbReference type="GO" id="GO:0005506">
    <property type="term" value="F:iron ion binding"/>
    <property type="evidence" value="ECO:0007669"/>
    <property type="project" value="InterPro"/>
</dbReference>
<comment type="caution">
    <text evidence="12">The sequence shown here is derived from an EMBL/GenBank/DDBJ whole genome shotgun (WGS) entry which is preliminary data.</text>
</comment>
<keyword evidence="6" id="KW-0249">Electron transport</keyword>
<dbReference type="OrthoDB" id="9773456at2"/>
<evidence type="ECO:0000313" key="12">
    <source>
        <dbReference type="EMBL" id="RUO23167.1"/>
    </source>
</evidence>
<evidence type="ECO:0000259" key="11">
    <source>
        <dbReference type="PROSITE" id="PS51007"/>
    </source>
</evidence>
<dbReference type="GO" id="GO:0020037">
    <property type="term" value="F:heme binding"/>
    <property type="evidence" value="ECO:0007669"/>
    <property type="project" value="InterPro"/>
</dbReference>
<dbReference type="PROSITE" id="PS51007">
    <property type="entry name" value="CYTC"/>
    <property type="match status" value="2"/>
</dbReference>
<evidence type="ECO:0000256" key="7">
    <source>
        <dbReference type="ARBA" id="ARBA00023004"/>
    </source>
</evidence>
<evidence type="ECO:0000256" key="5">
    <source>
        <dbReference type="ARBA" id="ARBA00022764"/>
    </source>
</evidence>
<keyword evidence="7 9" id="KW-0408">Iron</keyword>
<evidence type="ECO:0000256" key="6">
    <source>
        <dbReference type="ARBA" id="ARBA00022982"/>
    </source>
</evidence>
<feature type="binding site" description="axial binding residue" evidence="9">
    <location>
        <position position="44"/>
    </location>
    <ligand>
        <name>heme c</name>
        <dbReference type="ChEBI" id="CHEBI:61717"/>
        <label>1</label>
    </ligand>
    <ligandPart>
        <name>Fe</name>
        <dbReference type="ChEBI" id="CHEBI:18248"/>
    </ligandPart>
</feature>
<feature type="binding site" description="axial binding residue" evidence="9">
    <location>
        <position position="147"/>
    </location>
    <ligand>
        <name>heme c</name>
        <dbReference type="ChEBI" id="CHEBI:61717"/>
        <label>2</label>
    </ligand>
    <ligandPart>
        <name>Fe</name>
        <dbReference type="ChEBI" id="CHEBI:18248"/>
    </ligandPart>
</feature>
<keyword evidence="2" id="KW-0813">Transport</keyword>
<dbReference type="Proteomes" id="UP000288395">
    <property type="component" value="Unassembled WGS sequence"/>
</dbReference>
<evidence type="ECO:0000256" key="4">
    <source>
        <dbReference type="ARBA" id="ARBA00022723"/>
    </source>
</evidence>
<feature type="binding site" description="axial binding residue" evidence="9">
    <location>
        <position position="190"/>
    </location>
    <ligand>
        <name>heme c</name>
        <dbReference type="ChEBI" id="CHEBI:61717"/>
        <label>2</label>
    </ligand>
    <ligandPart>
        <name>Fe</name>
        <dbReference type="ChEBI" id="CHEBI:18248"/>
    </ligandPart>
</feature>
<comment type="subcellular location">
    <subcellularLocation>
        <location evidence="1">Periplasm</location>
    </subcellularLocation>
</comment>
<gene>
    <name evidence="12" type="ORF">CWE08_00485</name>
</gene>